<dbReference type="PANTHER" id="PTHR43000">
    <property type="entry name" value="DTDP-D-GLUCOSE 4,6-DEHYDRATASE-RELATED"/>
    <property type="match status" value="1"/>
</dbReference>
<dbReference type="InParanoid" id="A0A3N4LTK7"/>
<name>A0A3N4LTK7_9PEZI</name>
<feature type="domain" description="3-beta hydroxysteroid dehydrogenase/isomerase" evidence="2">
    <location>
        <begin position="61"/>
        <end position="290"/>
    </location>
</feature>
<feature type="compositionally biased region" description="Polar residues" evidence="1">
    <location>
        <begin position="22"/>
        <end position="37"/>
    </location>
</feature>
<protein>
    <submittedName>
        <fullName evidence="3">NAD(P)-binding protein</fullName>
    </submittedName>
</protein>
<dbReference type="SUPFAM" id="SSF51735">
    <property type="entry name" value="NAD(P)-binding Rossmann-fold domains"/>
    <property type="match status" value="1"/>
</dbReference>
<evidence type="ECO:0000313" key="4">
    <source>
        <dbReference type="Proteomes" id="UP000267821"/>
    </source>
</evidence>
<proteinExistence type="predicted"/>
<evidence type="ECO:0000313" key="3">
    <source>
        <dbReference type="EMBL" id="RPB25008.1"/>
    </source>
</evidence>
<evidence type="ECO:0000259" key="2">
    <source>
        <dbReference type="Pfam" id="PF01073"/>
    </source>
</evidence>
<organism evidence="3 4">
    <name type="scientific">Terfezia boudieri ATCC MYA-4762</name>
    <dbReference type="NCBI Taxonomy" id="1051890"/>
    <lineage>
        <taxon>Eukaryota</taxon>
        <taxon>Fungi</taxon>
        <taxon>Dikarya</taxon>
        <taxon>Ascomycota</taxon>
        <taxon>Pezizomycotina</taxon>
        <taxon>Pezizomycetes</taxon>
        <taxon>Pezizales</taxon>
        <taxon>Pezizaceae</taxon>
        <taxon>Terfezia</taxon>
    </lineage>
</organism>
<dbReference type="Gene3D" id="3.40.50.720">
    <property type="entry name" value="NAD(P)-binding Rossmann-like Domain"/>
    <property type="match status" value="1"/>
</dbReference>
<dbReference type="EMBL" id="ML121539">
    <property type="protein sequence ID" value="RPB25008.1"/>
    <property type="molecule type" value="Genomic_DNA"/>
</dbReference>
<dbReference type="STRING" id="1051890.A0A3N4LTK7"/>
<accession>A0A3N4LTK7</accession>
<dbReference type="GO" id="GO:0016616">
    <property type="term" value="F:oxidoreductase activity, acting on the CH-OH group of donors, NAD or NADP as acceptor"/>
    <property type="evidence" value="ECO:0007669"/>
    <property type="project" value="InterPro"/>
</dbReference>
<feature type="compositionally biased region" description="Pro residues" evidence="1">
    <location>
        <begin position="40"/>
        <end position="50"/>
    </location>
</feature>
<feature type="region of interest" description="Disordered" evidence="1">
    <location>
        <begin position="1"/>
        <end position="55"/>
    </location>
</feature>
<evidence type="ECO:0000256" key="1">
    <source>
        <dbReference type="SAM" id="MobiDB-lite"/>
    </source>
</evidence>
<dbReference type="InterPro" id="IPR036291">
    <property type="entry name" value="NAD(P)-bd_dom_sf"/>
</dbReference>
<keyword evidence="4" id="KW-1185">Reference proteome</keyword>
<sequence>MSSMINSLRPTSKVTISGVRRSISQPTTSNTIYLGTTPSQVPPALPPIPAPREHPAFPPTLITGGCGFIGKTLIQYILARHPRAKLAITDKQPPPPQYLGQDNITFHQIDLTDKVAVEKLLEETRPELIIGVAGLIPGPKIKDRNPFFIDNVSAIRTLVEGCQSILLEKLSLHVRGFVHTSSSDTVKGTRELAGVDERTPYPKVFFDVYSESKAQGEQIVLAANCPGFPTTCLRPHGILGAEGHIMPMMYQSLKNNETVVQIGDNKNLYDFVDVENYCAAVLLAVYNLLTVPIPSTAIGPQDLHYDYIEQGNGDENGDPISAAGHTFFITNLEPVYFWSWTRRVWGWLAQGSSLSLEGPDSAQNNLDLKSGDQLTSISSDLSAPVTSASDIPANPLEAVRQELDHGAAAKHRRSSSSFGNAIRTATAFSFSATPPLPALYKPYSPPPPPFPESNKFHEQAPLKIPKALGLALAYATELFTTTVRGKDPGLTKARIQECCYNRWFRGDKAGHVLGYWGGLAPDSKGYGMGGIGLWYSTKRACYQYLQILEKAKHASQARDTSSPK</sequence>
<feature type="compositionally biased region" description="Polar residues" evidence="1">
    <location>
        <begin position="1"/>
        <end position="15"/>
    </location>
</feature>
<dbReference type="InterPro" id="IPR002225">
    <property type="entry name" value="3Beta_OHSteriod_DH/Estase"/>
</dbReference>
<dbReference type="GO" id="GO:0006694">
    <property type="term" value="P:steroid biosynthetic process"/>
    <property type="evidence" value="ECO:0007669"/>
    <property type="project" value="InterPro"/>
</dbReference>
<gene>
    <name evidence="3" type="ORF">L211DRAFT_867466</name>
</gene>
<dbReference type="OrthoDB" id="10058185at2759"/>
<dbReference type="Proteomes" id="UP000267821">
    <property type="component" value="Unassembled WGS sequence"/>
</dbReference>
<dbReference type="AlphaFoldDB" id="A0A3N4LTK7"/>
<dbReference type="Pfam" id="PF01073">
    <property type="entry name" value="3Beta_HSD"/>
    <property type="match status" value="1"/>
</dbReference>
<reference evidence="3 4" key="1">
    <citation type="journal article" date="2018" name="Nat. Ecol. Evol.">
        <title>Pezizomycetes genomes reveal the molecular basis of ectomycorrhizal truffle lifestyle.</title>
        <authorList>
            <person name="Murat C."/>
            <person name="Payen T."/>
            <person name="Noel B."/>
            <person name="Kuo A."/>
            <person name="Morin E."/>
            <person name="Chen J."/>
            <person name="Kohler A."/>
            <person name="Krizsan K."/>
            <person name="Balestrini R."/>
            <person name="Da Silva C."/>
            <person name="Montanini B."/>
            <person name="Hainaut M."/>
            <person name="Levati E."/>
            <person name="Barry K.W."/>
            <person name="Belfiori B."/>
            <person name="Cichocki N."/>
            <person name="Clum A."/>
            <person name="Dockter R.B."/>
            <person name="Fauchery L."/>
            <person name="Guy J."/>
            <person name="Iotti M."/>
            <person name="Le Tacon F."/>
            <person name="Lindquist E.A."/>
            <person name="Lipzen A."/>
            <person name="Malagnac F."/>
            <person name="Mello A."/>
            <person name="Molinier V."/>
            <person name="Miyauchi S."/>
            <person name="Poulain J."/>
            <person name="Riccioni C."/>
            <person name="Rubini A."/>
            <person name="Sitrit Y."/>
            <person name="Splivallo R."/>
            <person name="Traeger S."/>
            <person name="Wang M."/>
            <person name="Zifcakova L."/>
            <person name="Wipf D."/>
            <person name="Zambonelli A."/>
            <person name="Paolocci F."/>
            <person name="Nowrousian M."/>
            <person name="Ottonello S."/>
            <person name="Baldrian P."/>
            <person name="Spatafora J.W."/>
            <person name="Henrissat B."/>
            <person name="Nagy L.G."/>
            <person name="Aury J.M."/>
            <person name="Wincker P."/>
            <person name="Grigoriev I.V."/>
            <person name="Bonfante P."/>
            <person name="Martin F.M."/>
        </authorList>
    </citation>
    <scope>NUCLEOTIDE SEQUENCE [LARGE SCALE GENOMIC DNA]</scope>
    <source>
        <strain evidence="3 4">ATCC MYA-4762</strain>
    </source>
</reference>